<name>A0A6J7NJ64_9ZZZZ</name>
<evidence type="ECO:0000313" key="2">
    <source>
        <dbReference type="EMBL" id="CAB4808076.1"/>
    </source>
</evidence>
<protein>
    <submittedName>
        <fullName evidence="3">Unannotated protein</fullName>
    </submittedName>
</protein>
<gene>
    <name evidence="1" type="ORF">UFOPK2242_01565</name>
    <name evidence="2" type="ORF">UFOPK2996_01447</name>
    <name evidence="3" type="ORF">UFOPK3974_01068</name>
</gene>
<dbReference type="EMBL" id="CAEZWM010000263">
    <property type="protein sequence ID" value="CAB4673040.1"/>
    <property type="molecule type" value="Genomic_DNA"/>
</dbReference>
<reference evidence="3" key="1">
    <citation type="submission" date="2020-05" db="EMBL/GenBank/DDBJ databases">
        <authorList>
            <person name="Chiriac C."/>
            <person name="Salcher M."/>
            <person name="Ghai R."/>
            <person name="Kavagutti S V."/>
        </authorList>
    </citation>
    <scope>NUCLEOTIDE SEQUENCE</scope>
</reference>
<accession>A0A6J7NJ64</accession>
<dbReference type="AlphaFoldDB" id="A0A6J7NJ64"/>
<proteinExistence type="predicted"/>
<evidence type="ECO:0000313" key="1">
    <source>
        <dbReference type="EMBL" id="CAB4673040.1"/>
    </source>
</evidence>
<dbReference type="EMBL" id="CAFBOR010000152">
    <property type="protein sequence ID" value="CAB4993480.1"/>
    <property type="molecule type" value="Genomic_DNA"/>
</dbReference>
<dbReference type="EMBL" id="CAFAAH010000250">
    <property type="protein sequence ID" value="CAB4808076.1"/>
    <property type="molecule type" value="Genomic_DNA"/>
</dbReference>
<evidence type="ECO:0000313" key="3">
    <source>
        <dbReference type="EMBL" id="CAB4993480.1"/>
    </source>
</evidence>
<sequence>MDAEVGEQRPRFSLYGVVVVVVTTGEPPPVGGAVVEVVVVVEDELVVTTAPPPPVEGAVVVVVSQGLLRVQPLVALFLGSTPTARRASANTPTAIAPRMMLRRRLAARSPLESFDPVACSVEVMVSSVRCVF</sequence>
<organism evidence="3">
    <name type="scientific">freshwater metagenome</name>
    <dbReference type="NCBI Taxonomy" id="449393"/>
    <lineage>
        <taxon>unclassified sequences</taxon>
        <taxon>metagenomes</taxon>
        <taxon>ecological metagenomes</taxon>
    </lineage>
</organism>